<proteinExistence type="predicted"/>
<dbReference type="InterPro" id="IPR029063">
    <property type="entry name" value="SAM-dependent_MTases_sf"/>
</dbReference>
<dbReference type="Gene3D" id="3.40.50.150">
    <property type="entry name" value="Vaccinia Virus protein VP39"/>
    <property type="match status" value="1"/>
</dbReference>
<evidence type="ECO:0000313" key="2">
    <source>
        <dbReference type="Proteomes" id="UP000646738"/>
    </source>
</evidence>
<evidence type="ECO:0000313" key="1">
    <source>
        <dbReference type="EMBL" id="GHI53032.1"/>
    </source>
</evidence>
<evidence type="ECO:0008006" key="3">
    <source>
        <dbReference type="Google" id="ProtNLM"/>
    </source>
</evidence>
<reference evidence="2" key="1">
    <citation type="submission" date="2023-07" db="EMBL/GenBank/DDBJ databases">
        <title>Whole genome shotgun sequence of Streptomyces achromogenes subsp. rubradiris NBRC 14000.</title>
        <authorList>
            <person name="Komaki H."/>
            <person name="Tamura T."/>
        </authorList>
    </citation>
    <scope>NUCLEOTIDE SEQUENCE [LARGE SCALE GENOMIC DNA]</scope>
    <source>
        <strain evidence="2">NBRC 14000</strain>
    </source>
</reference>
<dbReference type="Proteomes" id="UP000646738">
    <property type="component" value="Unassembled WGS sequence"/>
</dbReference>
<dbReference type="SUPFAM" id="SSF53335">
    <property type="entry name" value="S-adenosyl-L-methionine-dependent methyltransferases"/>
    <property type="match status" value="1"/>
</dbReference>
<sequence>MLGWWSLFNLPRDVLPRVLALFARALKPGGHFITATHVGDEDAVRTEAYGGVPVRWTTYKWQPERLVDLIERAGLRPVAELRLPAEEYSGPGVVVMAKRPG</sequence>
<accession>A0ABQ3RAZ6</accession>
<keyword evidence="2" id="KW-1185">Reference proteome</keyword>
<dbReference type="EMBL" id="BNEA01000015">
    <property type="protein sequence ID" value="GHI53032.1"/>
    <property type="molecule type" value="Genomic_DNA"/>
</dbReference>
<organism evidence="1 2">
    <name type="scientific">Streptomyces rubradiris</name>
    <name type="common">Streptomyces achromogenes subsp. rubradiris</name>
    <dbReference type="NCBI Taxonomy" id="285531"/>
    <lineage>
        <taxon>Bacteria</taxon>
        <taxon>Bacillati</taxon>
        <taxon>Actinomycetota</taxon>
        <taxon>Actinomycetes</taxon>
        <taxon>Kitasatosporales</taxon>
        <taxon>Streptomycetaceae</taxon>
        <taxon>Streptomyces</taxon>
    </lineage>
</organism>
<name>A0ABQ3RAZ6_STRRR</name>
<gene>
    <name evidence="1" type="ORF">Srubr_28780</name>
</gene>
<protein>
    <recommendedName>
        <fullName evidence="3">Methyltransferase domain-containing protein</fullName>
    </recommendedName>
</protein>
<comment type="caution">
    <text evidence="1">The sequence shown here is derived from an EMBL/GenBank/DDBJ whole genome shotgun (WGS) entry which is preliminary data.</text>
</comment>